<accession>A0A812TUP0</accession>
<protein>
    <submittedName>
        <fullName evidence="2">PGLP2 protein</fullName>
    </submittedName>
</protein>
<dbReference type="AlphaFoldDB" id="A0A812TUP0"/>
<comment type="caution">
    <text evidence="2">The sequence shown here is derived from an EMBL/GenBank/DDBJ whole genome shotgun (WGS) entry which is preliminary data.</text>
</comment>
<name>A0A812TUP0_9DINO</name>
<dbReference type="EMBL" id="CAJNDS010002597">
    <property type="protein sequence ID" value="CAE7539175.1"/>
    <property type="molecule type" value="Genomic_DNA"/>
</dbReference>
<organism evidence="2 3">
    <name type="scientific">Symbiodinium natans</name>
    <dbReference type="NCBI Taxonomy" id="878477"/>
    <lineage>
        <taxon>Eukaryota</taxon>
        <taxon>Sar</taxon>
        <taxon>Alveolata</taxon>
        <taxon>Dinophyceae</taxon>
        <taxon>Suessiales</taxon>
        <taxon>Symbiodiniaceae</taxon>
        <taxon>Symbiodinium</taxon>
    </lineage>
</organism>
<evidence type="ECO:0000313" key="2">
    <source>
        <dbReference type="EMBL" id="CAE7539175.1"/>
    </source>
</evidence>
<gene>
    <name evidence="2" type="primary">PGLP2</name>
    <name evidence="2" type="ORF">SNAT2548_LOCUS30227</name>
</gene>
<dbReference type="OrthoDB" id="428824at2759"/>
<evidence type="ECO:0000313" key="3">
    <source>
        <dbReference type="Proteomes" id="UP000604046"/>
    </source>
</evidence>
<keyword evidence="3" id="KW-1185">Reference proteome</keyword>
<reference evidence="2" key="1">
    <citation type="submission" date="2021-02" db="EMBL/GenBank/DDBJ databases">
        <authorList>
            <person name="Dougan E. K."/>
            <person name="Rhodes N."/>
            <person name="Thang M."/>
            <person name="Chan C."/>
        </authorList>
    </citation>
    <scope>NUCLEOTIDE SEQUENCE</scope>
</reference>
<sequence length="135" mass="14431">MAQKTKALVPPGEEAPCKLQKCSAEFAREKEASQTLPTCEEEGPDQRKAVEGGSPEESAAVPANETGSSQAASEISDVRLIAEVQSVLVGVDLQSMTLGQLRSRLEAKLGLTDGALSAKRRIRRRLSFVVHQEAS</sequence>
<proteinExistence type="predicted"/>
<evidence type="ECO:0000256" key="1">
    <source>
        <dbReference type="SAM" id="MobiDB-lite"/>
    </source>
</evidence>
<dbReference type="Proteomes" id="UP000604046">
    <property type="component" value="Unassembled WGS sequence"/>
</dbReference>
<feature type="region of interest" description="Disordered" evidence="1">
    <location>
        <begin position="29"/>
        <end position="72"/>
    </location>
</feature>